<gene>
    <name evidence="3" type="ORF">SAMN04488053_10918</name>
</gene>
<name>A0A1H0HS25_9BACI</name>
<dbReference type="Proteomes" id="UP000198778">
    <property type="component" value="Unassembled WGS sequence"/>
</dbReference>
<reference evidence="4" key="1">
    <citation type="submission" date="2016-10" db="EMBL/GenBank/DDBJ databases">
        <authorList>
            <person name="Varghese N."/>
            <person name="Submissions S."/>
        </authorList>
    </citation>
    <scope>NUCLEOTIDE SEQUENCE [LARGE SCALE GENOMIC DNA]</scope>
    <source>
        <strain evidence="4">CGMCC 1.10369</strain>
    </source>
</reference>
<dbReference type="Pfam" id="PF11181">
    <property type="entry name" value="YflT"/>
    <property type="match status" value="1"/>
</dbReference>
<dbReference type="InterPro" id="IPR025889">
    <property type="entry name" value="GSP17M-like_dom"/>
</dbReference>
<accession>A0A1H0HS25</accession>
<sequence length="166" mass="18610">MGKRVVGVYQTKEEVLKTVNDLKFDGHQPHTINIIANKNEHTSWLEEDMDVNVETTEGRSEKDAEDPSFWEKVKKTFKGEADNKGEKEAAEATGPQVFTAFGLTDTEAEQYEAEVNSGKIVVLAEETPKGVEVPDGRVVPSTEENFSQDENEKKNSNHPDTKENDR</sequence>
<keyword evidence="4" id="KW-1185">Reference proteome</keyword>
<evidence type="ECO:0000259" key="2">
    <source>
        <dbReference type="Pfam" id="PF11181"/>
    </source>
</evidence>
<feature type="domain" description="General stress protein 17M-like" evidence="2">
    <location>
        <begin position="5"/>
        <end position="118"/>
    </location>
</feature>
<evidence type="ECO:0000256" key="1">
    <source>
        <dbReference type="SAM" id="MobiDB-lite"/>
    </source>
</evidence>
<evidence type="ECO:0000313" key="4">
    <source>
        <dbReference type="Proteomes" id="UP000198778"/>
    </source>
</evidence>
<dbReference type="EMBL" id="FNIL01000009">
    <property type="protein sequence ID" value="SDO22005.1"/>
    <property type="molecule type" value="Genomic_DNA"/>
</dbReference>
<feature type="compositionally biased region" description="Basic and acidic residues" evidence="1">
    <location>
        <begin position="126"/>
        <end position="135"/>
    </location>
</feature>
<organism evidence="3 4">
    <name type="scientific">Alkalicoccus daliensis</name>
    <dbReference type="NCBI Taxonomy" id="745820"/>
    <lineage>
        <taxon>Bacteria</taxon>
        <taxon>Bacillati</taxon>
        <taxon>Bacillota</taxon>
        <taxon>Bacilli</taxon>
        <taxon>Bacillales</taxon>
        <taxon>Bacillaceae</taxon>
        <taxon>Alkalicoccus</taxon>
    </lineage>
</organism>
<proteinExistence type="predicted"/>
<protein>
    <submittedName>
        <fullName evidence="3">Heat induced stress protein YflT</fullName>
    </submittedName>
</protein>
<dbReference type="STRING" id="745820.SAMN04488053_10918"/>
<feature type="compositionally biased region" description="Basic and acidic residues" evidence="1">
    <location>
        <begin position="150"/>
        <end position="166"/>
    </location>
</feature>
<dbReference type="AlphaFoldDB" id="A0A1H0HS25"/>
<evidence type="ECO:0000313" key="3">
    <source>
        <dbReference type="EMBL" id="SDO22005.1"/>
    </source>
</evidence>
<dbReference type="RefSeq" id="WP_175444289.1">
    <property type="nucleotide sequence ID" value="NZ_FNIL01000009.1"/>
</dbReference>
<feature type="region of interest" description="Disordered" evidence="1">
    <location>
        <begin position="126"/>
        <end position="166"/>
    </location>
</feature>